<proteinExistence type="predicted"/>
<feature type="non-terminal residue" evidence="1">
    <location>
        <position position="1"/>
    </location>
</feature>
<evidence type="ECO:0000313" key="2">
    <source>
        <dbReference type="Proteomes" id="UP000789366"/>
    </source>
</evidence>
<keyword evidence="2" id="KW-1185">Reference proteome</keyword>
<comment type="caution">
    <text evidence="1">The sequence shown here is derived from an EMBL/GenBank/DDBJ whole genome shotgun (WGS) entry which is preliminary data.</text>
</comment>
<sequence>PTQNQLVLSRLVSESALTNEVNHNIPEDMEDIKTSKLTSNITINQKNSVVEKQAEFEIDTKVFKEVSLDQSIWASKKESCTNKRNIKTKVAAINMLSNNMKQREKSIRWSLRENTHIKKISEKFKKGNLYAQSLSTVRK</sequence>
<name>A0ACA9RJ24_9GLOM</name>
<dbReference type="Proteomes" id="UP000789366">
    <property type="component" value="Unassembled WGS sequence"/>
</dbReference>
<protein>
    <submittedName>
        <fullName evidence="1">11597_t:CDS:1</fullName>
    </submittedName>
</protein>
<reference evidence="1" key="1">
    <citation type="submission" date="2021-06" db="EMBL/GenBank/DDBJ databases">
        <authorList>
            <person name="Kallberg Y."/>
            <person name="Tangrot J."/>
            <person name="Rosling A."/>
        </authorList>
    </citation>
    <scope>NUCLEOTIDE SEQUENCE</scope>
    <source>
        <strain evidence="1">28 12/20/2015</strain>
    </source>
</reference>
<accession>A0ACA9RJ24</accession>
<feature type="non-terminal residue" evidence="1">
    <location>
        <position position="139"/>
    </location>
</feature>
<organism evidence="1 2">
    <name type="scientific">Cetraspora pellucida</name>
    <dbReference type="NCBI Taxonomy" id="1433469"/>
    <lineage>
        <taxon>Eukaryota</taxon>
        <taxon>Fungi</taxon>
        <taxon>Fungi incertae sedis</taxon>
        <taxon>Mucoromycota</taxon>
        <taxon>Glomeromycotina</taxon>
        <taxon>Glomeromycetes</taxon>
        <taxon>Diversisporales</taxon>
        <taxon>Gigasporaceae</taxon>
        <taxon>Cetraspora</taxon>
    </lineage>
</organism>
<gene>
    <name evidence="1" type="ORF">SPELUC_LOCUS17674</name>
</gene>
<dbReference type="EMBL" id="CAJVPW010074760">
    <property type="protein sequence ID" value="CAG8796489.1"/>
    <property type="molecule type" value="Genomic_DNA"/>
</dbReference>
<evidence type="ECO:0000313" key="1">
    <source>
        <dbReference type="EMBL" id="CAG8796489.1"/>
    </source>
</evidence>